<evidence type="ECO:0000256" key="11">
    <source>
        <dbReference type="SAM" id="SignalP"/>
    </source>
</evidence>
<dbReference type="Pfam" id="PF00147">
    <property type="entry name" value="Fibrinogen_C"/>
    <property type="match status" value="1"/>
</dbReference>
<evidence type="ECO:0000256" key="7">
    <source>
        <dbReference type="ARBA" id="ARBA00039489"/>
    </source>
</evidence>
<feature type="domain" description="Fibrinogen C-terminal" evidence="12">
    <location>
        <begin position="81"/>
        <end position="315"/>
    </location>
</feature>
<evidence type="ECO:0000256" key="4">
    <source>
        <dbReference type="ARBA" id="ARBA00023054"/>
    </source>
</evidence>
<protein>
    <recommendedName>
        <fullName evidence="7">Fibrinogen-like protein 1</fullName>
    </recommendedName>
</protein>
<keyword evidence="2" id="KW-0964">Secreted</keyword>
<keyword evidence="5" id="KW-0391">Immunity</keyword>
<comment type="function">
    <text evidence="8">Immune suppressive molecule that inhibits antigen-specific T-cell activation by acting as a major ligand of LAG3. Responsible for LAG3 T-cell inhibitory function. Binds LAG3 independently from MHC class II (MHC-II). Secreted by, and promotes growth of, hepatocytes.</text>
</comment>
<dbReference type="FunFam" id="3.90.215.10:FF:000001">
    <property type="entry name" value="Tenascin isoform 1"/>
    <property type="match status" value="1"/>
</dbReference>
<dbReference type="PROSITE" id="PS51406">
    <property type="entry name" value="FIBRINOGEN_C_2"/>
    <property type="match status" value="1"/>
</dbReference>
<evidence type="ECO:0000313" key="14">
    <source>
        <dbReference type="Proteomes" id="UP000694388"/>
    </source>
</evidence>
<dbReference type="InterPro" id="IPR036056">
    <property type="entry name" value="Fibrinogen-like_C"/>
</dbReference>
<dbReference type="Ensembl" id="ENSEBUT00000010204.1">
    <property type="protein sequence ID" value="ENSEBUP00000009675.1"/>
    <property type="gene ID" value="ENSEBUG00000006215.1"/>
</dbReference>
<keyword evidence="6" id="KW-1015">Disulfide bond</keyword>
<evidence type="ECO:0000259" key="12">
    <source>
        <dbReference type="PROSITE" id="PS51406"/>
    </source>
</evidence>
<keyword evidence="5" id="KW-1064">Adaptive immunity</keyword>
<dbReference type="GO" id="GO:0034116">
    <property type="term" value="P:positive regulation of heterotypic cell-cell adhesion"/>
    <property type="evidence" value="ECO:0007669"/>
    <property type="project" value="TreeGrafter"/>
</dbReference>
<evidence type="ECO:0000256" key="2">
    <source>
        <dbReference type="ARBA" id="ARBA00022525"/>
    </source>
</evidence>
<dbReference type="GO" id="GO:0030674">
    <property type="term" value="F:protein-macromolecule adaptor activity"/>
    <property type="evidence" value="ECO:0007669"/>
    <property type="project" value="TreeGrafter"/>
</dbReference>
<keyword evidence="14" id="KW-1185">Reference proteome</keyword>
<evidence type="ECO:0000256" key="6">
    <source>
        <dbReference type="ARBA" id="ARBA00023157"/>
    </source>
</evidence>
<dbReference type="GO" id="GO:0002250">
    <property type="term" value="P:adaptive immune response"/>
    <property type="evidence" value="ECO:0007669"/>
    <property type="project" value="UniProtKB-KW"/>
</dbReference>
<evidence type="ECO:0000256" key="10">
    <source>
        <dbReference type="SAM" id="Coils"/>
    </source>
</evidence>
<feature type="signal peptide" evidence="11">
    <location>
        <begin position="1"/>
        <end position="17"/>
    </location>
</feature>
<dbReference type="InterPro" id="IPR037579">
    <property type="entry name" value="FIB_ANG-like"/>
</dbReference>
<evidence type="ECO:0000256" key="5">
    <source>
        <dbReference type="ARBA" id="ARBA00023130"/>
    </source>
</evidence>
<comment type="subunit">
    <text evidence="9">Homodimer. Interacts (via the Fibrinogen C-terminal domain) with LAG3 (via Ig-like domains 1 and 2).</text>
</comment>
<feature type="chain" id="PRO_5044680480" description="Fibrinogen-like protein 1" evidence="11">
    <location>
        <begin position="18"/>
        <end position="322"/>
    </location>
</feature>
<comment type="subcellular location">
    <subcellularLocation>
        <location evidence="1">Secreted</location>
    </subcellularLocation>
</comment>
<sequence>MWNVVLYLLLGSSVAAGIAVRGDGKVHGHRPSWAIASGCEREIVRLRKQVGRLERMVKEQELQIVELQLQSSKPRSWPAKPFETPEYTDCSEVFNAGHQQSGFYRLRPLLASNVVLGYCDMSDGGGWTVFQQRTDGSIKFNRNWEEYKMGFGNFEAHDGEFWLGNDNIHQITSQGTYVLQIDLADWDGEKRFAQYQNFRIADEKKNYQLSFGEYNGTAGDSLSGGFHPEVRWWADHLGMAFSTQDRDNDRYVEGHCAKEDKGGWWFNRCHATNLNGKYYPGGVYSSRTDDGIVWYTWHGFWYSLRFSRMKIRPESFLQIISR</sequence>
<dbReference type="Gene3D" id="3.90.215.10">
    <property type="entry name" value="Gamma Fibrinogen, chain A, domain 1"/>
    <property type="match status" value="1"/>
</dbReference>
<dbReference type="GO" id="GO:0042730">
    <property type="term" value="P:fibrinolysis"/>
    <property type="evidence" value="ECO:0007669"/>
    <property type="project" value="TreeGrafter"/>
</dbReference>
<dbReference type="InterPro" id="IPR014716">
    <property type="entry name" value="Fibrinogen_a/b/g_C_1"/>
</dbReference>
<keyword evidence="4 10" id="KW-0175">Coiled coil</keyword>
<evidence type="ECO:0000256" key="1">
    <source>
        <dbReference type="ARBA" id="ARBA00004613"/>
    </source>
</evidence>
<dbReference type="GO" id="GO:0072377">
    <property type="term" value="P:blood coagulation, common pathway"/>
    <property type="evidence" value="ECO:0007669"/>
    <property type="project" value="TreeGrafter"/>
</dbReference>
<reference evidence="13" key="1">
    <citation type="submission" date="2025-05" db="UniProtKB">
        <authorList>
            <consortium name="Ensembl"/>
        </authorList>
    </citation>
    <scope>IDENTIFICATION</scope>
</reference>
<proteinExistence type="predicted"/>
<keyword evidence="3 11" id="KW-0732">Signal</keyword>
<evidence type="ECO:0000313" key="13">
    <source>
        <dbReference type="Ensembl" id="ENSEBUP00000009675.1"/>
    </source>
</evidence>
<dbReference type="AlphaFoldDB" id="A0A8C4Q3Y4"/>
<dbReference type="Gene3D" id="4.10.530.10">
    <property type="entry name" value="Gamma-fibrinogen Carboxyl Terminal Fragment, domain 2"/>
    <property type="match status" value="1"/>
</dbReference>
<dbReference type="GO" id="GO:0005201">
    <property type="term" value="F:extracellular matrix structural constituent"/>
    <property type="evidence" value="ECO:0007669"/>
    <property type="project" value="TreeGrafter"/>
</dbReference>
<accession>A0A8C4Q3Y4</accession>
<dbReference type="Ensembl" id="ENSEBUT00000010231.1">
    <property type="protein sequence ID" value="ENSEBUP00000009702.1"/>
    <property type="gene ID" value="ENSEBUG00000006215.1"/>
</dbReference>
<dbReference type="PANTHER" id="PTHR47221">
    <property type="entry name" value="FIBRINOGEN ALPHA CHAIN"/>
    <property type="match status" value="1"/>
</dbReference>
<feature type="coiled-coil region" evidence="10">
    <location>
        <begin position="36"/>
        <end position="70"/>
    </location>
</feature>
<dbReference type="Proteomes" id="UP000694388">
    <property type="component" value="Unplaced"/>
</dbReference>
<dbReference type="GO" id="GO:0005577">
    <property type="term" value="C:fibrinogen complex"/>
    <property type="evidence" value="ECO:0007669"/>
    <property type="project" value="TreeGrafter"/>
</dbReference>
<evidence type="ECO:0000256" key="9">
    <source>
        <dbReference type="ARBA" id="ARBA00049681"/>
    </source>
</evidence>
<dbReference type="SUPFAM" id="SSF56496">
    <property type="entry name" value="Fibrinogen C-terminal domain-like"/>
    <property type="match status" value="1"/>
</dbReference>
<evidence type="ECO:0000256" key="8">
    <source>
        <dbReference type="ARBA" id="ARBA00049639"/>
    </source>
</evidence>
<dbReference type="CDD" id="cd00087">
    <property type="entry name" value="FReD"/>
    <property type="match status" value="1"/>
</dbReference>
<dbReference type="PANTHER" id="PTHR47221:SF8">
    <property type="entry name" value="FIBRINOGEN LIKE 1A"/>
    <property type="match status" value="1"/>
</dbReference>
<dbReference type="InterPro" id="IPR002181">
    <property type="entry name" value="Fibrinogen_a/b/g_C_dom"/>
</dbReference>
<dbReference type="SMART" id="SM00186">
    <property type="entry name" value="FBG"/>
    <property type="match status" value="1"/>
</dbReference>
<organism evidence="13 14">
    <name type="scientific">Eptatretus burgeri</name>
    <name type="common">Inshore hagfish</name>
    <dbReference type="NCBI Taxonomy" id="7764"/>
    <lineage>
        <taxon>Eukaryota</taxon>
        <taxon>Metazoa</taxon>
        <taxon>Chordata</taxon>
        <taxon>Craniata</taxon>
        <taxon>Vertebrata</taxon>
        <taxon>Cyclostomata</taxon>
        <taxon>Myxini</taxon>
        <taxon>Myxiniformes</taxon>
        <taxon>Myxinidae</taxon>
        <taxon>Eptatretinae</taxon>
        <taxon>Eptatretus</taxon>
    </lineage>
</organism>
<name>A0A8C4Q3Y4_EPTBU</name>
<evidence type="ECO:0000256" key="3">
    <source>
        <dbReference type="ARBA" id="ARBA00022729"/>
    </source>
</evidence>
<dbReference type="GeneTree" id="ENSGT00940000164070"/>
<dbReference type="GO" id="GO:0070527">
    <property type="term" value="P:platelet aggregation"/>
    <property type="evidence" value="ECO:0007669"/>
    <property type="project" value="TreeGrafter"/>
</dbReference>